<protein>
    <recommendedName>
        <fullName evidence="5">Family A G protein-coupled receptor-like protein</fullName>
    </recommendedName>
</protein>
<feature type="transmembrane region" description="Helical" evidence="1">
    <location>
        <begin position="57"/>
        <end position="78"/>
    </location>
</feature>
<organism evidence="2 4">
    <name type="scientific">Rhizoclosmatium globosum</name>
    <dbReference type="NCBI Taxonomy" id="329046"/>
    <lineage>
        <taxon>Eukaryota</taxon>
        <taxon>Fungi</taxon>
        <taxon>Fungi incertae sedis</taxon>
        <taxon>Chytridiomycota</taxon>
        <taxon>Chytridiomycota incertae sedis</taxon>
        <taxon>Chytridiomycetes</taxon>
        <taxon>Chytridiales</taxon>
        <taxon>Chytriomycetaceae</taxon>
        <taxon>Rhizoclosmatium</taxon>
    </lineage>
</organism>
<reference evidence="2 4" key="1">
    <citation type="submission" date="2016-07" db="EMBL/GenBank/DDBJ databases">
        <title>Pervasive Adenine N6-methylation of Active Genes in Fungi.</title>
        <authorList>
            <consortium name="DOE Joint Genome Institute"/>
            <person name="Mondo S.J."/>
            <person name="Dannebaum R.O."/>
            <person name="Kuo R.C."/>
            <person name="Labutti K."/>
            <person name="Haridas S."/>
            <person name="Kuo A."/>
            <person name="Salamov A."/>
            <person name="Ahrendt S.R."/>
            <person name="Lipzen A."/>
            <person name="Sullivan W."/>
            <person name="Andreopoulos W.B."/>
            <person name="Clum A."/>
            <person name="Lindquist E."/>
            <person name="Daum C."/>
            <person name="Ramamoorthy G.K."/>
            <person name="Gryganskyi A."/>
            <person name="Culley D."/>
            <person name="Magnuson J.K."/>
            <person name="James T.Y."/>
            <person name="O'Malley M.A."/>
            <person name="Stajich J.E."/>
            <person name="Spatafora J.W."/>
            <person name="Visel A."/>
            <person name="Grigoriev I.V."/>
        </authorList>
    </citation>
    <scope>NUCLEOTIDE SEQUENCE [LARGE SCALE GENOMIC DNA]</scope>
    <source>
        <strain evidence="2 4">JEL800</strain>
    </source>
</reference>
<keyword evidence="1" id="KW-0812">Transmembrane</keyword>
<feature type="transmembrane region" description="Helical" evidence="1">
    <location>
        <begin position="98"/>
        <end position="116"/>
    </location>
</feature>
<keyword evidence="1" id="KW-0472">Membrane</keyword>
<dbReference type="OrthoDB" id="2166961at2759"/>
<gene>
    <name evidence="3" type="ORF">BCR33DRAFT_719722</name>
    <name evidence="2" type="ORF">BCR33DRAFT_725213</name>
</gene>
<sequence>MDAVAFNSTTNIDWVTATVAFEFTLAATDAGKFLFLLWLIISIELPLRGLPCTFRHVFTVTNSLLLCLYFSMMSFFIASAISHSHHDDILFQHRAMKAVSITFGLTELSYLWFNFIRSSEVLKLYSTPKVYKVFQRILYLTPICSTTSFFLEFIPVDPIDSYKIYVFAAIIPAMLTLALDSFFTYSYLFHLFFSTSMNITAQPECKIIARYGLISTSLCFFGFCFFVLQSITFFQPVSDDGIIRLFYVSNALFDLGMWGAETTVFFMKIALVRPGMLQVNGGKQSVKNLAKGFLDGSDNLNTIAREVEK</sequence>
<dbReference type="EMBL" id="MCGO01000097">
    <property type="protein sequence ID" value="ORY28109.1"/>
    <property type="molecule type" value="Genomic_DNA"/>
</dbReference>
<dbReference type="AlphaFoldDB" id="A0A1Y2AZV0"/>
<name>A0A1Y2AZV0_9FUNG</name>
<keyword evidence="4" id="KW-1185">Reference proteome</keyword>
<evidence type="ECO:0000313" key="3">
    <source>
        <dbReference type="EMBL" id="ORY39898.1"/>
    </source>
</evidence>
<evidence type="ECO:0000313" key="2">
    <source>
        <dbReference type="EMBL" id="ORY28109.1"/>
    </source>
</evidence>
<comment type="caution">
    <text evidence="2">The sequence shown here is derived from an EMBL/GenBank/DDBJ whole genome shotgun (WGS) entry which is preliminary data.</text>
</comment>
<dbReference type="EMBL" id="MCGO01000037">
    <property type="protein sequence ID" value="ORY39898.1"/>
    <property type="molecule type" value="Genomic_DNA"/>
</dbReference>
<proteinExistence type="predicted"/>
<evidence type="ECO:0000256" key="1">
    <source>
        <dbReference type="SAM" id="Phobius"/>
    </source>
</evidence>
<feature type="transmembrane region" description="Helical" evidence="1">
    <location>
        <begin position="208"/>
        <end position="231"/>
    </location>
</feature>
<dbReference type="Proteomes" id="UP000193642">
    <property type="component" value="Unassembled WGS sequence"/>
</dbReference>
<feature type="transmembrane region" description="Helical" evidence="1">
    <location>
        <begin position="251"/>
        <end position="271"/>
    </location>
</feature>
<accession>A0A1Y2AZV0</accession>
<keyword evidence="1" id="KW-1133">Transmembrane helix</keyword>
<feature type="transmembrane region" description="Helical" evidence="1">
    <location>
        <begin position="137"/>
        <end position="156"/>
    </location>
</feature>
<feature type="transmembrane region" description="Helical" evidence="1">
    <location>
        <begin position="162"/>
        <end position="188"/>
    </location>
</feature>
<evidence type="ECO:0000313" key="4">
    <source>
        <dbReference type="Proteomes" id="UP000193642"/>
    </source>
</evidence>
<evidence type="ECO:0008006" key="5">
    <source>
        <dbReference type="Google" id="ProtNLM"/>
    </source>
</evidence>